<proteinExistence type="inferred from homology"/>
<dbReference type="InterPro" id="IPR050921">
    <property type="entry name" value="T4SS_GSP_E_ATPase"/>
</dbReference>
<protein>
    <submittedName>
        <fullName evidence="3">CpaF family protein</fullName>
    </submittedName>
</protein>
<dbReference type="PANTHER" id="PTHR30486:SF6">
    <property type="entry name" value="TYPE IV PILUS RETRACTATION ATPASE PILT"/>
    <property type="match status" value="1"/>
</dbReference>
<dbReference type="AlphaFoldDB" id="A0A9W7PZC0"/>
<dbReference type="GO" id="GO:0016887">
    <property type="term" value="F:ATP hydrolysis activity"/>
    <property type="evidence" value="ECO:0007669"/>
    <property type="project" value="InterPro"/>
</dbReference>
<accession>A0A9W7PZC0</accession>
<dbReference type="EMBL" id="QSMZ01000048">
    <property type="protein sequence ID" value="KAA6449258.1"/>
    <property type="molecule type" value="Genomic_DNA"/>
</dbReference>
<name>A0A9W7PZC0_BACCE</name>
<dbReference type="SUPFAM" id="SSF52540">
    <property type="entry name" value="P-loop containing nucleoside triphosphate hydrolases"/>
    <property type="match status" value="1"/>
</dbReference>
<sequence>MGAAVAIKKQELKPVTSVSKNKPPEELLQIFRKLKPKSINKINLGVTAYSSVLKSNKKYGKMTQVPTEVVDSLREHLIAKHRSVLEQSFMNPKKRKELTDIISLYIKDNELNFPGISAGDLINQLVDAIAGLGQLQPLVDDPEVTDIYLNAIDNVEIDKVDGRTYRTNIKFNSLEEAMEIVYKIINSTSQTLNTNKPLADAALGKLRVNIANEAVSYETGLTVAIRKPQTSIKVTKQTIIESGQASSEMMKAVKAFVEAGLNILVVGPTGTGKTQTMRVISGDIPNGDRTFVLEDNPEMFLASTYPEKRFVSWRCRQNDSGEFVVDYGRLLFNTLRQNPSRIIVGEARDKSALNMLKIFNSGHPGMSSIHANSAEEAVGRLIYMIEEGDTKLTYDAIGRLIASTIDIIIFQDKLRDRSRKWSEMIELVGFKDGEASFNTLFNFEVENVVRDKEEIVRIDGQHKQSGYLSEKTIKKIRNKAVDMSLIDNLIAPAKQEGVLG</sequence>
<evidence type="ECO:0000259" key="2">
    <source>
        <dbReference type="Pfam" id="PF00437"/>
    </source>
</evidence>
<dbReference type="Gene3D" id="3.40.50.300">
    <property type="entry name" value="P-loop containing nucleotide triphosphate hydrolases"/>
    <property type="match status" value="1"/>
</dbReference>
<dbReference type="InterPro" id="IPR027417">
    <property type="entry name" value="P-loop_NTPase"/>
</dbReference>
<dbReference type="PANTHER" id="PTHR30486">
    <property type="entry name" value="TWITCHING MOTILITY PROTEIN PILT"/>
    <property type="match status" value="1"/>
</dbReference>
<evidence type="ECO:0000313" key="3">
    <source>
        <dbReference type="EMBL" id="KAA6449258.1"/>
    </source>
</evidence>
<dbReference type="CDD" id="cd01130">
    <property type="entry name" value="VirB11-like_ATPase"/>
    <property type="match status" value="1"/>
</dbReference>
<evidence type="ECO:0000313" key="4">
    <source>
        <dbReference type="Proteomes" id="UP000323321"/>
    </source>
</evidence>
<evidence type="ECO:0000256" key="1">
    <source>
        <dbReference type="ARBA" id="ARBA00006611"/>
    </source>
</evidence>
<feature type="domain" description="Bacterial type II secretion system protein E" evidence="2">
    <location>
        <begin position="134"/>
        <end position="415"/>
    </location>
</feature>
<dbReference type="Proteomes" id="UP000323321">
    <property type="component" value="Unassembled WGS sequence"/>
</dbReference>
<dbReference type="Gene3D" id="3.30.450.380">
    <property type="match status" value="1"/>
</dbReference>
<reference evidence="3 4" key="1">
    <citation type="submission" date="2018-08" db="EMBL/GenBank/DDBJ databases">
        <title>Bacillus phenotypic plasticity.</title>
        <authorList>
            <person name="Hurtado E."/>
        </authorList>
    </citation>
    <scope>NUCLEOTIDE SEQUENCE [LARGE SCALE GENOMIC DNA]</scope>
    <source>
        <strain evidence="3 4">111b</strain>
    </source>
</reference>
<comment type="caution">
    <text evidence="3">The sequence shown here is derived from an EMBL/GenBank/DDBJ whole genome shotgun (WGS) entry which is preliminary data.</text>
</comment>
<gene>
    <name evidence="3" type="ORF">DX932_30165</name>
</gene>
<organism evidence="3 4">
    <name type="scientific">Bacillus cereus</name>
    <dbReference type="NCBI Taxonomy" id="1396"/>
    <lineage>
        <taxon>Bacteria</taxon>
        <taxon>Bacillati</taxon>
        <taxon>Bacillota</taxon>
        <taxon>Bacilli</taxon>
        <taxon>Bacillales</taxon>
        <taxon>Bacillaceae</taxon>
        <taxon>Bacillus</taxon>
        <taxon>Bacillus cereus group</taxon>
    </lineage>
</organism>
<comment type="similarity">
    <text evidence="1">Belongs to the GSP E family.</text>
</comment>
<dbReference type="InterPro" id="IPR001482">
    <property type="entry name" value="T2SS/T4SS_dom"/>
</dbReference>
<dbReference type="Pfam" id="PF00437">
    <property type="entry name" value="T2SSE"/>
    <property type="match status" value="1"/>
</dbReference>
<dbReference type="RefSeq" id="WP_150159399.1">
    <property type="nucleotide sequence ID" value="NZ_QSMZ01000048.1"/>
</dbReference>